<comment type="caution">
    <text evidence="12">The sequence shown here is derived from an EMBL/GenBank/DDBJ whole genome shotgun (WGS) entry which is preliminary data.</text>
</comment>
<dbReference type="InterPro" id="IPR000481">
    <property type="entry name" value="GPCR_Pheromne_B_alpha_rcpt"/>
</dbReference>
<comment type="subcellular location">
    <subcellularLocation>
        <location evidence="1">Membrane</location>
        <topology evidence="1">Multi-pass membrane protein</topology>
    </subcellularLocation>
</comment>
<dbReference type="InterPro" id="IPR001499">
    <property type="entry name" value="GPCR_STE3"/>
</dbReference>
<gene>
    <name evidence="12" type="ORF">QCA50_016181</name>
</gene>
<dbReference type="GO" id="GO:0000750">
    <property type="term" value="P:pheromone-dependent signal transduction involved in conjugation with cellular fusion"/>
    <property type="evidence" value="ECO:0007669"/>
    <property type="project" value="TreeGrafter"/>
</dbReference>
<keyword evidence="5 11" id="KW-1133">Transmembrane helix</keyword>
<dbReference type="PANTHER" id="PTHR28097:SF1">
    <property type="entry name" value="PHEROMONE A FACTOR RECEPTOR"/>
    <property type="match status" value="1"/>
</dbReference>
<reference evidence="12 13" key="1">
    <citation type="submission" date="2022-09" db="EMBL/GenBank/DDBJ databases">
        <authorList>
            <person name="Palmer J.M."/>
        </authorList>
    </citation>
    <scope>NUCLEOTIDE SEQUENCE [LARGE SCALE GENOMIC DNA]</scope>
    <source>
        <strain evidence="12 13">DSM 7382</strain>
    </source>
</reference>
<evidence type="ECO:0000256" key="1">
    <source>
        <dbReference type="ARBA" id="ARBA00004141"/>
    </source>
</evidence>
<feature type="transmembrane region" description="Helical" evidence="11">
    <location>
        <begin position="73"/>
        <end position="92"/>
    </location>
</feature>
<comment type="similarity">
    <text evidence="2">Belongs to the G-protein coupled receptor 4 family.</text>
</comment>
<evidence type="ECO:0000313" key="12">
    <source>
        <dbReference type="EMBL" id="KAK7680871.1"/>
    </source>
</evidence>
<dbReference type="AlphaFoldDB" id="A0AAW0FJR7"/>
<evidence type="ECO:0000256" key="2">
    <source>
        <dbReference type="ARBA" id="ARBA00011085"/>
    </source>
</evidence>
<name>A0AAW0FJR7_9APHY</name>
<keyword evidence="9" id="KW-0807">Transducer</keyword>
<proteinExistence type="inferred from homology"/>
<sequence length="621" mass="69078">MDPTYPLFPIFAFLGFILALVPLPWHLEAWNSSTCYFMMWTALACLNQFVNSIVWHNNAFNPAPIWCDISTRIIQLAAIGIPAASLCINRRLYVIASVQTVSISRDEKRRAVLIDTLICVLFPIIVVALSYIVQGHRFNILEDIGCATAIYNTLLAYFLWTWWPLVIGVISAIYCILSLLAFNKRRLQFNAFLSSSKSSLTLGRYFRLMALASTELLLSIPLSTWIIYLNLTTTKLSPWVSFANTHYGFERVDQIPALLWRADRRMVVAVELGRWIDPVCALIFFAYFGFADEARRQYCAAGRWVVGMVGFGKRGSGSRFGNEKAGFERQGEKVKGFGKYFHTSSTKSLDSPLPLYSPPPPFPLTPFTPSSISTSSSFSSPHSPNTSDSFNFNSASKQQGVHFLNNIPLDVNHRPIPDTPVSPTSIRTTFTYGDEISIHHPNELNVDVPITPLTPITPITPISLNNPRTPNTPRTPSTQRRTPSPFPFPTSPSAASSFGTYSITPSELGSLCDSRKSSYLGTISEPDDEDGSLYHHHHVSGERPVSSTSALTATTEGEMSLYEMYRTDTRDGDGEREREGRRCPPPMSAFASPNESSVTVRACVDAEREVGVGERGTRYTL</sequence>
<dbReference type="GO" id="GO:0005886">
    <property type="term" value="C:plasma membrane"/>
    <property type="evidence" value="ECO:0007669"/>
    <property type="project" value="TreeGrafter"/>
</dbReference>
<feature type="transmembrane region" description="Helical" evidence="11">
    <location>
        <begin position="35"/>
        <end position="53"/>
    </location>
</feature>
<evidence type="ECO:0000256" key="11">
    <source>
        <dbReference type="SAM" id="Phobius"/>
    </source>
</evidence>
<dbReference type="PRINTS" id="PR00899">
    <property type="entry name" value="GPCRSTE3"/>
</dbReference>
<dbReference type="PANTHER" id="PTHR28097">
    <property type="entry name" value="PHEROMONE A FACTOR RECEPTOR"/>
    <property type="match status" value="1"/>
</dbReference>
<feature type="transmembrane region" description="Helical" evidence="11">
    <location>
        <begin position="6"/>
        <end position="23"/>
    </location>
</feature>
<evidence type="ECO:0000256" key="4">
    <source>
        <dbReference type="ARBA" id="ARBA00022692"/>
    </source>
</evidence>
<feature type="region of interest" description="Disordered" evidence="10">
    <location>
        <begin position="521"/>
        <end position="594"/>
    </location>
</feature>
<keyword evidence="3" id="KW-0589">Pheromone response</keyword>
<evidence type="ECO:0000256" key="6">
    <source>
        <dbReference type="ARBA" id="ARBA00023040"/>
    </source>
</evidence>
<dbReference type="EMBL" id="JASBNA010000046">
    <property type="protein sequence ID" value="KAK7680871.1"/>
    <property type="molecule type" value="Genomic_DNA"/>
</dbReference>
<feature type="transmembrane region" description="Helical" evidence="11">
    <location>
        <begin position="112"/>
        <end position="133"/>
    </location>
</feature>
<evidence type="ECO:0000313" key="13">
    <source>
        <dbReference type="Proteomes" id="UP001385951"/>
    </source>
</evidence>
<dbReference type="Proteomes" id="UP001385951">
    <property type="component" value="Unassembled WGS sequence"/>
</dbReference>
<dbReference type="Pfam" id="PF02076">
    <property type="entry name" value="STE3"/>
    <property type="match status" value="1"/>
</dbReference>
<keyword evidence="13" id="KW-1185">Reference proteome</keyword>
<dbReference type="CDD" id="cd14966">
    <property type="entry name" value="7tmD_STE3"/>
    <property type="match status" value="1"/>
</dbReference>
<organism evidence="12 13">
    <name type="scientific">Cerrena zonata</name>
    <dbReference type="NCBI Taxonomy" id="2478898"/>
    <lineage>
        <taxon>Eukaryota</taxon>
        <taxon>Fungi</taxon>
        <taxon>Dikarya</taxon>
        <taxon>Basidiomycota</taxon>
        <taxon>Agaricomycotina</taxon>
        <taxon>Agaricomycetes</taxon>
        <taxon>Polyporales</taxon>
        <taxon>Cerrenaceae</taxon>
        <taxon>Cerrena</taxon>
    </lineage>
</organism>
<feature type="compositionally biased region" description="Low complexity" evidence="10">
    <location>
        <begin position="459"/>
        <end position="483"/>
    </location>
</feature>
<feature type="region of interest" description="Disordered" evidence="10">
    <location>
        <begin position="459"/>
        <end position="500"/>
    </location>
</feature>
<feature type="compositionally biased region" description="Basic and acidic residues" evidence="10">
    <location>
        <begin position="565"/>
        <end position="582"/>
    </location>
</feature>
<keyword evidence="4 11" id="KW-0812">Transmembrane</keyword>
<evidence type="ECO:0000256" key="5">
    <source>
        <dbReference type="ARBA" id="ARBA00022989"/>
    </source>
</evidence>
<feature type="transmembrane region" description="Helical" evidence="11">
    <location>
        <begin position="162"/>
        <end position="183"/>
    </location>
</feature>
<accession>A0AAW0FJR7</accession>
<keyword evidence="8" id="KW-0675">Receptor</keyword>
<dbReference type="PRINTS" id="PR00901">
    <property type="entry name" value="PHEROMONEBAR"/>
</dbReference>
<evidence type="ECO:0000256" key="7">
    <source>
        <dbReference type="ARBA" id="ARBA00023136"/>
    </source>
</evidence>
<evidence type="ECO:0008006" key="14">
    <source>
        <dbReference type="Google" id="ProtNLM"/>
    </source>
</evidence>
<evidence type="ECO:0000256" key="3">
    <source>
        <dbReference type="ARBA" id="ARBA00022507"/>
    </source>
</evidence>
<evidence type="ECO:0000256" key="9">
    <source>
        <dbReference type="ARBA" id="ARBA00023224"/>
    </source>
</evidence>
<evidence type="ECO:0000256" key="8">
    <source>
        <dbReference type="ARBA" id="ARBA00023170"/>
    </source>
</evidence>
<feature type="transmembrane region" description="Helical" evidence="11">
    <location>
        <begin position="204"/>
        <end position="228"/>
    </location>
</feature>
<feature type="compositionally biased region" description="Polar residues" evidence="10">
    <location>
        <begin position="545"/>
        <end position="557"/>
    </location>
</feature>
<keyword evidence="6" id="KW-0297">G-protein coupled receptor</keyword>
<evidence type="ECO:0000256" key="10">
    <source>
        <dbReference type="SAM" id="MobiDB-lite"/>
    </source>
</evidence>
<protein>
    <recommendedName>
        <fullName evidence="14">Pheromone receptor</fullName>
    </recommendedName>
</protein>
<keyword evidence="7 11" id="KW-0472">Membrane</keyword>
<dbReference type="GO" id="GO:0004934">
    <property type="term" value="F:mating-type alpha-factor pheromone receptor activity"/>
    <property type="evidence" value="ECO:0007669"/>
    <property type="project" value="InterPro"/>
</dbReference>